<gene>
    <name evidence="2" type="ORF">PHISCL_09819</name>
</gene>
<accession>A0A3A2ZEU2</accession>
<reference evidence="3" key="1">
    <citation type="submission" date="2017-02" db="EMBL/GenBank/DDBJ databases">
        <authorList>
            <person name="Tafer H."/>
            <person name="Lopandic K."/>
        </authorList>
    </citation>
    <scope>NUCLEOTIDE SEQUENCE [LARGE SCALE GENOMIC DNA]</scope>
    <source>
        <strain evidence="3">CBS 366.77</strain>
    </source>
</reference>
<feature type="region of interest" description="Disordered" evidence="1">
    <location>
        <begin position="1"/>
        <end position="25"/>
    </location>
</feature>
<comment type="caution">
    <text evidence="2">The sequence shown here is derived from an EMBL/GenBank/DDBJ whole genome shotgun (WGS) entry which is preliminary data.</text>
</comment>
<protein>
    <submittedName>
        <fullName evidence="2">Uncharacterized protein</fullName>
    </submittedName>
</protein>
<evidence type="ECO:0000256" key="1">
    <source>
        <dbReference type="SAM" id="MobiDB-lite"/>
    </source>
</evidence>
<dbReference type="Proteomes" id="UP000266188">
    <property type="component" value="Unassembled WGS sequence"/>
</dbReference>
<evidence type="ECO:0000313" key="2">
    <source>
        <dbReference type="EMBL" id="RJE17844.1"/>
    </source>
</evidence>
<dbReference type="STRING" id="2070753.A0A3A2ZEU2"/>
<evidence type="ECO:0000313" key="3">
    <source>
        <dbReference type="Proteomes" id="UP000266188"/>
    </source>
</evidence>
<sequence>MADPETASIKTSLEGPPRQVHLPDWTIDPANAKNWSTPKKLYNTAVPSLLCFLMSVRPVSDDYR</sequence>
<name>A0A3A2ZEU2_9EURO</name>
<dbReference type="EMBL" id="MVGC01000693">
    <property type="protein sequence ID" value="RJE17844.1"/>
    <property type="molecule type" value="Genomic_DNA"/>
</dbReference>
<proteinExistence type="predicted"/>
<organism evidence="2 3">
    <name type="scientific">Aspergillus sclerotialis</name>
    <dbReference type="NCBI Taxonomy" id="2070753"/>
    <lineage>
        <taxon>Eukaryota</taxon>
        <taxon>Fungi</taxon>
        <taxon>Dikarya</taxon>
        <taxon>Ascomycota</taxon>
        <taxon>Pezizomycotina</taxon>
        <taxon>Eurotiomycetes</taxon>
        <taxon>Eurotiomycetidae</taxon>
        <taxon>Eurotiales</taxon>
        <taxon>Aspergillaceae</taxon>
        <taxon>Aspergillus</taxon>
        <taxon>Aspergillus subgen. Polypaecilum</taxon>
    </lineage>
</organism>
<dbReference type="AlphaFoldDB" id="A0A3A2ZEU2"/>
<keyword evidence="3" id="KW-1185">Reference proteome</keyword>